<dbReference type="AlphaFoldDB" id="A0A7D3XD51"/>
<sequence>MDFTLVKYSNVLKPLIAKGFLFTSFCELADETHLGQGNKIIILRHDVDLKPENSLKTATIEHNLGIRGTYYFRIVKESFDVDIIKQIADLGHEIGYHYETMDTASSKFKIQDSKLTDKQKEQLIDAAYEEFCENLEVFRKIYPVKTICMHGSPKSAFDNRDIWKKYDYRQLGIIGEPYFDIDFDKFFYLTDTGRCWNGYKYSVRDKMPQQEQWIKQGLVFKTTNDIIKAVAENRFPEKAMITIHPQRWTDNYLEWTKELVAQRAKNIIKWGLMRYRAAFHL</sequence>
<dbReference type="RefSeq" id="WP_173072322.1">
    <property type="nucleotide sequence ID" value="NZ_CP041345.1"/>
</dbReference>
<dbReference type="Proteomes" id="UP000500961">
    <property type="component" value="Chromosome"/>
</dbReference>
<gene>
    <name evidence="1" type="ORF">FHG85_00490</name>
</gene>
<dbReference type="GO" id="GO:0005975">
    <property type="term" value="P:carbohydrate metabolic process"/>
    <property type="evidence" value="ECO:0007669"/>
    <property type="project" value="InterPro"/>
</dbReference>
<protein>
    <recommendedName>
        <fullName evidence="3">Polysaccharide deacetylase family protein</fullName>
    </recommendedName>
</protein>
<proteinExistence type="predicted"/>
<evidence type="ECO:0000313" key="1">
    <source>
        <dbReference type="EMBL" id="QKG78807.1"/>
    </source>
</evidence>
<evidence type="ECO:0008006" key="3">
    <source>
        <dbReference type="Google" id="ProtNLM"/>
    </source>
</evidence>
<reference evidence="1 2" key="1">
    <citation type="submission" date="2019-07" db="EMBL/GenBank/DDBJ databases">
        <title>Thalassofilum flectens gen. nov., sp. nov., a novel moderate thermophilic anaerobe from a shallow sea hot spring in Kunashir Island (Russia), representing a new family in the order Bacteroidales, and proposal of Thalassofilacea fam. nov.</title>
        <authorList>
            <person name="Kochetkova T.V."/>
            <person name="Podosokorskaya O.A."/>
            <person name="Novikov A."/>
            <person name="Elcheninov A.G."/>
            <person name="Toshchakov S.V."/>
            <person name="Kublanov I.V."/>
        </authorList>
    </citation>
    <scope>NUCLEOTIDE SEQUENCE [LARGE SCALE GENOMIC DNA]</scope>
    <source>
        <strain evidence="1 2">38-H</strain>
    </source>
</reference>
<organism evidence="1 2">
    <name type="scientific">Tenuifilum thalassicum</name>
    <dbReference type="NCBI Taxonomy" id="2590900"/>
    <lineage>
        <taxon>Bacteria</taxon>
        <taxon>Pseudomonadati</taxon>
        <taxon>Bacteroidota</taxon>
        <taxon>Bacteroidia</taxon>
        <taxon>Bacteroidales</taxon>
        <taxon>Tenuifilaceae</taxon>
        <taxon>Tenuifilum</taxon>
    </lineage>
</organism>
<name>A0A7D3XD51_9BACT</name>
<dbReference type="InterPro" id="IPR011330">
    <property type="entry name" value="Glyco_hydro/deAcase_b/a-brl"/>
</dbReference>
<dbReference type="KEGG" id="ttz:FHG85_00490"/>
<keyword evidence="2" id="KW-1185">Reference proteome</keyword>
<evidence type="ECO:0000313" key="2">
    <source>
        <dbReference type="Proteomes" id="UP000500961"/>
    </source>
</evidence>
<dbReference type="EMBL" id="CP041345">
    <property type="protein sequence ID" value="QKG78807.1"/>
    <property type="molecule type" value="Genomic_DNA"/>
</dbReference>
<accession>A0A7D3XD51</accession>
<dbReference type="SUPFAM" id="SSF88713">
    <property type="entry name" value="Glycoside hydrolase/deacetylase"/>
    <property type="match status" value="1"/>
</dbReference>